<dbReference type="Proteomes" id="UP001558632">
    <property type="component" value="Unassembled WGS sequence"/>
</dbReference>
<evidence type="ECO:0000256" key="1">
    <source>
        <dbReference type="SAM" id="SignalP"/>
    </source>
</evidence>
<evidence type="ECO:0000313" key="3">
    <source>
        <dbReference type="Proteomes" id="UP001558632"/>
    </source>
</evidence>
<evidence type="ECO:0000313" key="2">
    <source>
        <dbReference type="EMBL" id="KAL1245439.1"/>
    </source>
</evidence>
<keyword evidence="3" id="KW-1185">Reference proteome</keyword>
<reference evidence="2 3" key="1">
    <citation type="submission" date="2024-07" db="EMBL/GenBank/DDBJ databases">
        <title>Enhanced genomic and transcriptomic resources for Trichinella pseudospiralis and T. spiralis underpin the discovery of pronounced molecular differences between stages and species.</title>
        <authorList>
            <person name="Pasi K.K."/>
            <person name="La Rosa G."/>
            <person name="Gomez-Morales M.A."/>
            <person name="Tosini F."/>
            <person name="Sumanam S."/>
            <person name="Young N.D."/>
            <person name="Chang B.C."/>
            <person name="Robin G.B."/>
        </authorList>
    </citation>
    <scope>NUCLEOTIDE SEQUENCE [LARGE SCALE GENOMIC DNA]</scope>
    <source>
        <strain evidence="2">ISS534</strain>
    </source>
</reference>
<proteinExistence type="predicted"/>
<sequence length="67" mass="7697">MECNASSTSTRYVFILMALCCELPSVRFESDRQIIECFSLQLQLNNQQMAKACHQLMLSQSEADQYV</sequence>
<gene>
    <name evidence="2" type="ORF">TSPI_01609</name>
</gene>
<organism evidence="2 3">
    <name type="scientific">Trichinella spiralis</name>
    <name type="common">Trichina worm</name>
    <dbReference type="NCBI Taxonomy" id="6334"/>
    <lineage>
        <taxon>Eukaryota</taxon>
        <taxon>Metazoa</taxon>
        <taxon>Ecdysozoa</taxon>
        <taxon>Nematoda</taxon>
        <taxon>Enoplea</taxon>
        <taxon>Dorylaimia</taxon>
        <taxon>Trichinellida</taxon>
        <taxon>Trichinellidae</taxon>
        <taxon>Trichinella</taxon>
    </lineage>
</organism>
<feature type="signal peptide" evidence="1">
    <location>
        <begin position="1"/>
        <end position="28"/>
    </location>
</feature>
<comment type="caution">
    <text evidence="2">The sequence shown here is derived from an EMBL/GenBank/DDBJ whole genome shotgun (WGS) entry which is preliminary data.</text>
</comment>
<accession>A0ABR3L0X0</accession>
<keyword evidence="1" id="KW-0732">Signal</keyword>
<name>A0ABR3L0X0_TRISP</name>
<protein>
    <submittedName>
        <fullName evidence="2">Fusion glycoprotein</fullName>
    </submittedName>
</protein>
<feature type="chain" id="PRO_5045243390" evidence="1">
    <location>
        <begin position="29"/>
        <end position="67"/>
    </location>
</feature>
<dbReference type="EMBL" id="JBEUSY010000094">
    <property type="protein sequence ID" value="KAL1245439.1"/>
    <property type="molecule type" value="Genomic_DNA"/>
</dbReference>